<dbReference type="InterPro" id="IPR009057">
    <property type="entry name" value="Homeodomain-like_sf"/>
</dbReference>
<feature type="domain" description="HTH rpiR-type" evidence="1">
    <location>
        <begin position="4"/>
        <end position="80"/>
    </location>
</feature>
<dbReference type="InterPro" id="IPR047640">
    <property type="entry name" value="RpiR-like"/>
</dbReference>
<dbReference type="SUPFAM" id="SSF53697">
    <property type="entry name" value="SIS domain"/>
    <property type="match status" value="1"/>
</dbReference>
<name>A0ABT0XMQ2_9BACI</name>
<dbReference type="InterPro" id="IPR000281">
    <property type="entry name" value="HTH_RpiR"/>
</dbReference>
<reference evidence="2" key="1">
    <citation type="submission" date="2022-06" db="EMBL/GenBank/DDBJ databases">
        <title>Alkalicoccobacillus porphyridii sp. nov., isolated from a marine red alga, Porphyridium purpureum and reclassification of Shouchella plakortidis and Shouchella gibsonii as Alkalicoccobacillus plakortidis comb. nov. and Alkalicoccobacillus gibsonii comb. nov.</title>
        <authorList>
            <person name="Kim K.H."/>
            <person name="Lee J.K."/>
            <person name="Han D.M."/>
            <person name="Baek J.H."/>
            <person name="Jeon C.O."/>
        </authorList>
    </citation>
    <scope>NUCLEOTIDE SEQUENCE</scope>
    <source>
        <strain evidence="2">DSM 19153</strain>
    </source>
</reference>
<evidence type="ECO:0000313" key="3">
    <source>
        <dbReference type="Proteomes" id="UP001203665"/>
    </source>
</evidence>
<dbReference type="PROSITE" id="PS51071">
    <property type="entry name" value="HTH_RPIR"/>
    <property type="match status" value="1"/>
</dbReference>
<proteinExistence type="predicted"/>
<comment type="caution">
    <text evidence="2">The sequence shown here is derived from an EMBL/GenBank/DDBJ whole genome shotgun (WGS) entry which is preliminary data.</text>
</comment>
<accession>A0ABT0XMQ2</accession>
<dbReference type="PANTHER" id="PTHR30514:SF10">
    <property type="entry name" value="MURR_RPIR FAMILY TRANSCRIPTIONAL REGULATOR"/>
    <property type="match status" value="1"/>
</dbReference>
<sequence length="254" mass="29231">MEQLMYTLLAYTNNSLEKDINYSIARSFLDHIDKIETFSLEAIAETCNVAPSTINRFCKKIGFKNFSNLRNSVILSNKTGASNEYTDHFLNATQFKEQLQENVDMIDRIPTEQIERVVTLINKSKRVILISFEKYQIQTLELQKKLLLLGKFCECDTNLFKQMDSLDVLTEEDLIITISIQGHLLAEELPLIEKIRTAKGKKVLITFSNGQQHHGAFDEIIQCGKIENSAVSSQTLLRLFDVLVYWVNDYTYDL</sequence>
<dbReference type="Proteomes" id="UP001203665">
    <property type="component" value="Unassembled WGS sequence"/>
</dbReference>
<dbReference type="InterPro" id="IPR046348">
    <property type="entry name" value="SIS_dom_sf"/>
</dbReference>
<organism evidence="2 3">
    <name type="scientific">Alkalicoccobacillus plakortidis</name>
    <dbReference type="NCBI Taxonomy" id="444060"/>
    <lineage>
        <taxon>Bacteria</taxon>
        <taxon>Bacillati</taxon>
        <taxon>Bacillota</taxon>
        <taxon>Bacilli</taxon>
        <taxon>Bacillales</taxon>
        <taxon>Bacillaceae</taxon>
        <taxon>Alkalicoccobacillus</taxon>
    </lineage>
</organism>
<dbReference type="RefSeq" id="WP_251610289.1">
    <property type="nucleotide sequence ID" value="NZ_JAMQJY010000002.1"/>
</dbReference>
<dbReference type="InterPro" id="IPR036388">
    <property type="entry name" value="WH-like_DNA-bd_sf"/>
</dbReference>
<dbReference type="Pfam" id="PF01418">
    <property type="entry name" value="HTH_6"/>
    <property type="match status" value="1"/>
</dbReference>
<evidence type="ECO:0000313" key="2">
    <source>
        <dbReference type="EMBL" id="MCM2676995.1"/>
    </source>
</evidence>
<keyword evidence="3" id="KW-1185">Reference proteome</keyword>
<dbReference type="PANTHER" id="PTHR30514">
    <property type="entry name" value="GLUCOKINASE"/>
    <property type="match status" value="1"/>
</dbReference>
<dbReference type="Gene3D" id="3.40.50.10490">
    <property type="entry name" value="Glucose-6-phosphate isomerase like protein, domain 1"/>
    <property type="match status" value="1"/>
</dbReference>
<dbReference type="SUPFAM" id="SSF46689">
    <property type="entry name" value="Homeodomain-like"/>
    <property type="match status" value="1"/>
</dbReference>
<protein>
    <recommendedName>
        <fullName evidence="1">HTH rpiR-type domain-containing protein</fullName>
    </recommendedName>
</protein>
<evidence type="ECO:0000259" key="1">
    <source>
        <dbReference type="PROSITE" id="PS51071"/>
    </source>
</evidence>
<gene>
    <name evidence="2" type="ORF">NDM98_17115</name>
</gene>
<dbReference type="Gene3D" id="1.10.10.10">
    <property type="entry name" value="Winged helix-like DNA-binding domain superfamily/Winged helix DNA-binding domain"/>
    <property type="match status" value="1"/>
</dbReference>
<dbReference type="EMBL" id="JAMQJY010000002">
    <property type="protein sequence ID" value="MCM2676995.1"/>
    <property type="molecule type" value="Genomic_DNA"/>
</dbReference>